<dbReference type="RefSeq" id="WP_114297642.1">
    <property type="nucleotide sequence ID" value="NZ_QPJT01000009.1"/>
</dbReference>
<feature type="domain" description="GerMN" evidence="2">
    <location>
        <begin position="81"/>
        <end position="169"/>
    </location>
</feature>
<evidence type="ECO:0000256" key="1">
    <source>
        <dbReference type="SAM" id="SignalP"/>
    </source>
</evidence>
<name>A0A369B8Q5_9FIRM</name>
<feature type="signal peptide" evidence="1">
    <location>
        <begin position="1"/>
        <end position="21"/>
    </location>
</feature>
<accession>A0A369B8Q5</accession>
<dbReference type="InterPro" id="IPR019606">
    <property type="entry name" value="GerMN"/>
</dbReference>
<evidence type="ECO:0000259" key="2">
    <source>
        <dbReference type="SMART" id="SM00909"/>
    </source>
</evidence>
<dbReference type="Proteomes" id="UP000253034">
    <property type="component" value="Unassembled WGS sequence"/>
</dbReference>
<organism evidence="3 4">
    <name type="scientific">Anaerobacterium chartisolvens</name>
    <dbReference type="NCBI Taxonomy" id="1297424"/>
    <lineage>
        <taxon>Bacteria</taxon>
        <taxon>Bacillati</taxon>
        <taxon>Bacillota</taxon>
        <taxon>Clostridia</taxon>
        <taxon>Eubacteriales</taxon>
        <taxon>Oscillospiraceae</taxon>
        <taxon>Anaerobacterium</taxon>
    </lineage>
</organism>
<evidence type="ECO:0000313" key="3">
    <source>
        <dbReference type="EMBL" id="RCX16917.1"/>
    </source>
</evidence>
<feature type="chain" id="PRO_5039685959" evidence="1">
    <location>
        <begin position="22"/>
        <end position="186"/>
    </location>
</feature>
<dbReference type="EMBL" id="QPJT01000009">
    <property type="protein sequence ID" value="RCX16917.1"/>
    <property type="molecule type" value="Genomic_DNA"/>
</dbReference>
<dbReference type="PROSITE" id="PS51257">
    <property type="entry name" value="PROKAR_LIPOPROTEIN"/>
    <property type="match status" value="1"/>
</dbReference>
<dbReference type="SMART" id="SM00909">
    <property type="entry name" value="Germane"/>
    <property type="match status" value="1"/>
</dbReference>
<comment type="caution">
    <text evidence="3">The sequence shown here is derived from an EMBL/GenBank/DDBJ whole genome shotgun (WGS) entry which is preliminary data.</text>
</comment>
<proteinExistence type="predicted"/>
<evidence type="ECO:0000313" key="4">
    <source>
        <dbReference type="Proteomes" id="UP000253034"/>
    </source>
</evidence>
<dbReference type="AlphaFoldDB" id="A0A369B8Q5"/>
<sequence length="186" mass="19939">MNRKLIAIVCLIMLVALSGCGAGNSIPKGNGADAEGTAAAGDGSSADEQRKTATLYFGSENADALVPEEREILVKGGETEEKVLFEELQKGPSGRGLPSPIPEGTRLLSASTEGDTCTIDLSREFIDNHPGGSAGELMTIYSIVNTMTQLDNVKKVRFLIEGEKRDIFIHSELDAAFERDESMIYK</sequence>
<dbReference type="OrthoDB" id="9809406at2"/>
<keyword evidence="4" id="KW-1185">Reference proteome</keyword>
<dbReference type="Pfam" id="PF10646">
    <property type="entry name" value="Germane"/>
    <property type="match status" value="1"/>
</dbReference>
<keyword evidence="1" id="KW-0732">Signal</keyword>
<reference evidence="3 4" key="1">
    <citation type="submission" date="2018-07" db="EMBL/GenBank/DDBJ databases">
        <title>Genomic Encyclopedia of Type Strains, Phase IV (KMG-IV): sequencing the most valuable type-strain genomes for metagenomic binning, comparative biology and taxonomic classification.</title>
        <authorList>
            <person name="Goeker M."/>
        </authorList>
    </citation>
    <scope>NUCLEOTIDE SEQUENCE [LARGE SCALE GENOMIC DNA]</scope>
    <source>
        <strain evidence="3 4">DSM 27016</strain>
    </source>
</reference>
<gene>
    <name evidence="3" type="ORF">DFR58_109145</name>
</gene>
<protein>
    <submittedName>
        <fullName evidence="3">Sporulation and spore germination protein</fullName>
    </submittedName>
</protein>